<sequence>MRPASALTRLPVAAAGCLALVGLAAAPSAAAETPLTFDCQAKPPVVSAQTFDLDAGVEATAPDSVPSGGAFSVALAPAPLTVPGSVNGYTVKSIKDIKLRAVMPTDATLTAESLSGGSGIGSGTPSVAVSGDEIVMTVPGPINGGSTFTLPTLTLDLVAGAPGGTVTTRIAGTSYSSPGLTFTARVPILFFTADVPTSCFSSPNPALSSTAVS</sequence>
<keyword evidence="3" id="KW-1185">Reference proteome</keyword>
<organism evidence="2 3">
    <name type="scientific">Streptomyces actuosus</name>
    <dbReference type="NCBI Taxonomy" id="1885"/>
    <lineage>
        <taxon>Bacteria</taxon>
        <taxon>Bacillati</taxon>
        <taxon>Actinomycetota</taxon>
        <taxon>Actinomycetes</taxon>
        <taxon>Kitasatosporales</taxon>
        <taxon>Streptomycetaceae</taxon>
        <taxon>Streptomyces</taxon>
    </lineage>
</organism>
<evidence type="ECO:0000313" key="3">
    <source>
        <dbReference type="Proteomes" id="UP000788262"/>
    </source>
</evidence>
<dbReference type="RefSeq" id="WP_205385252.1">
    <property type="nucleotide sequence ID" value="NZ_JAFFZS010000022.1"/>
</dbReference>
<reference evidence="2 3" key="1">
    <citation type="submission" date="2021-02" db="EMBL/GenBank/DDBJ databases">
        <title>Whole genome sequencing of Streptomyces actuosus VRA1.</title>
        <authorList>
            <person name="Sen G."/>
            <person name="Sen A."/>
        </authorList>
    </citation>
    <scope>NUCLEOTIDE SEQUENCE [LARGE SCALE GENOMIC DNA]</scope>
    <source>
        <strain evidence="2 3">VRA1</strain>
    </source>
</reference>
<keyword evidence="1" id="KW-0732">Signal</keyword>
<feature type="chain" id="PRO_5046385196" evidence="1">
    <location>
        <begin position="31"/>
        <end position="213"/>
    </location>
</feature>
<dbReference type="EMBL" id="JAFFZS010000022">
    <property type="protein sequence ID" value="MBN0047114.1"/>
    <property type="molecule type" value="Genomic_DNA"/>
</dbReference>
<comment type="caution">
    <text evidence="2">The sequence shown here is derived from an EMBL/GenBank/DDBJ whole genome shotgun (WGS) entry which is preliminary data.</text>
</comment>
<gene>
    <name evidence="2" type="ORF">JS756_24010</name>
</gene>
<name>A0ABS2VVN3_STRAS</name>
<feature type="signal peptide" evidence="1">
    <location>
        <begin position="1"/>
        <end position="30"/>
    </location>
</feature>
<accession>A0ABS2VVN3</accession>
<evidence type="ECO:0000313" key="2">
    <source>
        <dbReference type="EMBL" id="MBN0047114.1"/>
    </source>
</evidence>
<proteinExistence type="predicted"/>
<evidence type="ECO:0000256" key="1">
    <source>
        <dbReference type="SAM" id="SignalP"/>
    </source>
</evidence>
<dbReference type="Proteomes" id="UP000788262">
    <property type="component" value="Unassembled WGS sequence"/>
</dbReference>
<protein>
    <submittedName>
        <fullName evidence="2">Cyclase</fullName>
    </submittedName>
</protein>